<dbReference type="PANTHER" id="PTHR43798">
    <property type="entry name" value="MONOACYLGLYCEROL LIPASE"/>
    <property type="match status" value="1"/>
</dbReference>
<reference evidence="2" key="1">
    <citation type="submission" date="2022-08" db="EMBL/GenBank/DDBJ databases">
        <authorList>
            <person name="Deng Y."/>
            <person name="Han X.-F."/>
            <person name="Zhang Y.-Q."/>
        </authorList>
    </citation>
    <scope>NUCLEOTIDE SEQUENCE</scope>
    <source>
        <strain evidence="2">CPCC 203407</strain>
    </source>
</reference>
<accession>A0AA41XIW9</accession>
<dbReference type="GO" id="GO:0047372">
    <property type="term" value="F:monoacylglycerol lipase activity"/>
    <property type="evidence" value="ECO:0007669"/>
    <property type="project" value="TreeGrafter"/>
</dbReference>
<name>A0AA41XIW9_9MICO</name>
<feature type="domain" description="Alpha/beta hydrolase fold-5" evidence="1">
    <location>
        <begin position="49"/>
        <end position="147"/>
    </location>
</feature>
<keyword evidence="2" id="KW-0378">Hydrolase</keyword>
<evidence type="ECO:0000313" key="2">
    <source>
        <dbReference type="EMBL" id="MCS5726026.1"/>
    </source>
</evidence>
<protein>
    <submittedName>
        <fullName evidence="2">Alpha/beta hydrolase</fullName>
    </submittedName>
</protein>
<dbReference type="RefSeq" id="WP_259526704.1">
    <property type="nucleotide sequence ID" value="NZ_JANLCK010000004.1"/>
</dbReference>
<dbReference type="InterPro" id="IPR029059">
    <property type="entry name" value="AB_hydrolase_5"/>
</dbReference>
<proteinExistence type="predicted"/>
<dbReference type="GO" id="GO:0016020">
    <property type="term" value="C:membrane"/>
    <property type="evidence" value="ECO:0007669"/>
    <property type="project" value="TreeGrafter"/>
</dbReference>
<dbReference type="SUPFAM" id="SSF53474">
    <property type="entry name" value="alpha/beta-Hydrolases"/>
    <property type="match status" value="1"/>
</dbReference>
<dbReference type="EMBL" id="JANLCK010000004">
    <property type="protein sequence ID" value="MCS5726026.1"/>
    <property type="molecule type" value="Genomic_DNA"/>
</dbReference>
<keyword evidence="3" id="KW-1185">Reference proteome</keyword>
<dbReference type="Pfam" id="PF12695">
    <property type="entry name" value="Abhydrolase_5"/>
    <property type="match status" value="1"/>
</dbReference>
<organism evidence="2 3">
    <name type="scientific">Herbiconiux oxytropis</name>
    <dbReference type="NCBI Taxonomy" id="2970915"/>
    <lineage>
        <taxon>Bacteria</taxon>
        <taxon>Bacillati</taxon>
        <taxon>Actinomycetota</taxon>
        <taxon>Actinomycetes</taxon>
        <taxon>Micrococcales</taxon>
        <taxon>Microbacteriaceae</taxon>
        <taxon>Herbiconiux</taxon>
    </lineage>
</organism>
<dbReference type="AlphaFoldDB" id="A0AA41XIW9"/>
<dbReference type="InterPro" id="IPR029058">
    <property type="entry name" value="AB_hydrolase_fold"/>
</dbReference>
<dbReference type="Proteomes" id="UP001165587">
    <property type="component" value="Unassembled WGS sequence"/>
</dbReference>
<comment type="caution">
    <text evidence="2">The sequence shown here is derived from an EMBL/GenBank/DDBJ whole genome shotgun (WGS) entry which is preliminary data.</text>
</comment>
<evidence type="ECO:0000313" key="3">
    <source>
        <dbReference type="Proteomes" id="UP001165587"/>
    </source>
</evidence>
<gene>
    <name evidence="2" type="ORF">N1028_08955</name>
</gene>
<dbReference type="PANTHER" id="PTHR43798:SF33">
    <property type="entry name" value="HYDROLASE, PUTATIVE (AFU_ORTHOLOGUE AFUA_2G14860)-RELATED"/>
    <property type="match status" value="1"/>
</dbReference>
<dbReference type="InterPro" id="IPR050266">
    <property type="entry name" value="AB_hydrolase_sf"/>
</dbReference>
<evidence type="ECO:0000259" key="1">
    <source>
        <dbReference type="Pfam" id="PF12695"/>
    </source>
</evidence>
<dbReference type="GO" id="GO:0046464">
    <property type="term" value="P:acylglycerol catabolic process"/>
    <property type="evidence" value="ECO:0007669"/>
    <property type="project" value="TreeGrafter"/>
</dbReference>
<dbReference type="Gene3D" id="3.40.50.1820">
    <property type="entry name" value="alpha/beta hydrolase"/>
    <property type="match status" value="1"/>
</dbReference>
<sequence>MTASAEEGSGPAVVLLAEQGEGIATLAGLAHSIAGEDFRVVRIAAESVHDVVSVLDELEVADAWIGGHGYGGTLARLVALEHHDRVNGVILLGVESAETMPALAEGIPVLVIQGAADDVTPPANGESLKESAPGLVSVVTIEGAGHAFPSSHAGETAWAIEDYLDWD</sequence>